<accession>A0A2D4GQ46</accession>
<dbReference type="SUPFAM" id="SSF54403">
    <property type="entry name" value="Cystatin/monellin"/>
    <property type="match status" value="1"/>
</dbReference>
<evidence type="ECO:0000256" key="1">
    <source>
        <dbReference type="ARBA" id="ARBA00004496"/>
    </source>
</evidence>
<protein>
    <recommendedName>
        <fullName evidence="6">Cystatin domain-containing protein</fullName>
    </recommendedName>
</protein>
<dbReference type="GO" id="GO:0005829">
    <property type="term" value="C:cytosol"/>
    <property type="evidence" value="ECO:0007669"/>
    <property type="project" value="TreeGrafter"/>
</dbReference>
<feature type="domain" description="Cystatin" evidence="6">
    <location>
        <begin position="1"/>
        <end position="100"/>
    </location>
</feature>
<reference evidence="7" key="1">
    <citation type="submission" date="2017-07" db="EMBL/GenBank/DDBJ databases">
        <authorList>
            <person name="Mikheyev A."/>
            <person name="Grau M."/>
        </authorList>
    </citation>
    <scope>NUCLEOTIDE SEQUENCE</scope>
    <source>
        <tissue evidence="7">Venom_gland</tissue>
    </source>
</reference>
<dbReference type="CDD" id="cd00042">
    <property type="entry name" value="CY"/>
    <property type="match status" value="1"/>
</dbReference>
<dbReference type="InterPro" id="IPR001713">
    <property type="entry name" value="Prot_inh_stefin"/>
</dbReference>
<dbReference type="Pfam" id="PF00031">
    <property type="entry name" value="Cystatin"/>
    <property type="match status" value="1"/>
</dbReference>
<keyword evidence="3" id="KW-0963">Cytoplasm</keyword>
<dbReference type="InterPro" id="IPR000010">
    <property type="entry name" value="Cystatin_dom"/>
</dbReference>
<dbReference type="PANTHER" id="PTHR11414:SF20">
    <property type="entry name" value="CYSTATIN-A"/>
    <property type="match status" value="1"/>
</dbReference>
<dbReference type="EMBL" id="IACJ01147358">
    <property type="protein sequence ID" value="LAA61868.1"/>
    <property type="molecule type" value="Transcribed_RNA"/>
</dbReference>
<dbReference type="GO" id="GO:0004869">
    <property type="term" value="F:cysteine-type endopeptidase inhibitor activity"/>
    <property type="evidence" value="ECO:0007669"/>
    <property type="project" value="UniProtKB-KW"/>
</dbReference>
<keyword evidence="5" id="KW-0789">Thiol protease inhibitor</keyword>
<proteinExistence type="inferred from homology"/>
<evidence type="ECO:0000313" key="7">
    <source>
        <dbReference type="EMBL" id="LAA61868.1"/>
    </source>
</evidence>
<comment type="subcellular location">
    <subcellularLocation>
        <location evidence="1">Cytoplasm</location>
    </subcellularLocation>
</comment>
<evidence type="ECO:0000256" key="2">
    <source>
        <dbReference type="ARBA" id="ARBA00009403"/>
    </source>
</evidence>
<dbReference type="InterPro" id="IPR046350">
    <property type="entry name" value="Cystatin_sf"/>
</dbReference>
<dbReference type="Gene3D" id="3.10.450.10">
    <property type="match status" value="1"/>
</dbReference>
<sequence>MNPGGLSPPEPATPEIQGIANQVKGKLEAATNKSFATYEAILYCAQVVAGTNYFIKMQCGHREKDYVHLRIFQALPVEGGQAELSSFQLDKTKADPITYF</sequence>
<dbReference type="FunFam" id="3.10.450.10:FF:000001">
    <property type="entry name" value="Cystatin-A"/>
    <property type="match status" value="1"/>
</dbReference>
<comment type="similarity">
    <text evidence="2">Belongs to the cystatin family.</text>
</comment>
<keyword evidence="4" id="KW-0646">Protease inhibitor</keyword>
<evidence type="ECO:0000256" key="4">
    <source>
        <dbReference type="ARBA" id="ARBA00022690"/>
    </source>
</evidence>
<name>A0A2D4GQ46_MICCO</name>
<dbReference type="PANTHER" id="PTHR11414">
    <property type="entry name" value="CYSTATIN FAMILY MEMBER"/>
    <property type="match status" value="1"/>
</dbReference>
<evidence type="ECO:0000259" key="6">
    <source>
        <dbReference type="SMART" id="SM00043"/>
    </source>
</evidence>
<evidence type="ECO:0000256" key="5">
    <source>
        <dbReference type="ARBA" id="ARBA00022704"/>
    </source>
</evidence>
<reference evidence="7" key="2">
    <citation type="submission" date="2017-11" db="EMBL/GenBank/DDBJ databases">
        <title>Coralsnake Venomics: Analyses of Venom Gland Transcriptomes and Proteomes of Six Brazilian Taxa.</title>
        <authorList>
            <person name="Aird S.D."/>
            <person name="Jorge da Silva N."/>
            <person name="Qiu L."/>
            <person name="Villar-Briones A."/>
            <person name="Aparecida-Saddi V."/>
            <person name="Campos-Telles M.P."/>
            <person name="Grau M."/>
            <person name="Mikheyev A.S."/>
        </authorList>
    </citation>
    <scope>NUCLEOTIDE SEQUENCE</scope>
    <source>
        <tissue evidence="7">Venom_gland</tissue>
    </source>
</reference>
<dbReference type="AlphaFoldDB" id="A0A2D4GQ46"/>
<dbReference type="SMART" id="SM00043">
    <property type="entry name" value="CY"/>
    <property type="match status" value="1"/>
</dbReference>
<dbReference type="PRINTS" id="PR00295">
    <property type="entry name" value="STEFINA"/>
</dbReference>
<organism evidence="7">
    <name type="scientific">Micrurus corallinus</name>
    <name type="common">Brazilian coral snake</name>
    <dbReference type="NCBI Taxonomy" id="54390"/>
    <lineage>
        <taxon>Eukaryota</taxon>
        <taxon>Metazoa</taxon>
        <taxon>Chordata</taxon>
        <taxon>Craniata</taxon>
        <taxon>Vertebrata</taxon>
        <taxon>Euteleostomi</taxon>
        <taxon>Lepidosauria</taxon>
        <taxon>Squamata</taxon>
        <taxon>Bifurcata</taxon>
        <taxon>Unidentata</taxon>
        <taxon>Episquamata</taxon>
        <taxon>Toxicofera</taxon>
        <taxon>Serpentes</taxon>
        <taxon>Colubroidea</taxon>
        <taxon>Elapidae</taxon>
        <taxon>Elapinae</taxon>
        <taxon>Micrurus</taxon>
    </lineage>
</organism>
<evidence type="ECO:0000256" key="3">
    <source>
        <dbReference type="ARBA" id="ARBA00022490"/>
    </source>
</evidence>